<gene>
    <name evidence="2" type="ORF">CIG75_16445</name>
</gene>
<dbReference type="EMBL" id="CP022657">
    <property type="protein sequence ID" value="ASS76386.1"/>
    <property type="molecule type" value="Genomic_DNA"/>
</dbReference>
<sequence length="88" mass="9653">MRVNQTIRIGSITVNTMTSSSILQIGSSGAIKARAEVITEQVTEQQAHEILENKIHQELEPILKQEGLPVATENGTSGNGQNKRRDRT</sequence>
<protein>
    <submittedName>
        <fullName evidence="2">Uncharacterized protein</fullName>
    </submittedName>
</protein>
<evidence type="ECO:0000313" key="3">
    <source>
        <dbReference type="Proteomes" id="UP000214688"/>
    </source>
</evidence>
<dbReference type="RefSeq" id="WP_094237619.1">
    <property type="nucleotide sequence ID" value="NZ_CP022657.1"/>
</dbReference>
<feature type="region of interest" description="Disordered" evidence="1">
    <location>
        <begin position="65"/>
        <end position="88"/>
    </location>
</feature>
<organism evidence="2 3">
    <name type="scientific">Tumebacillus algifaecis</name>
    <dbReference type="NCBI Taxonomy" id="1214604"/>
    <lineage>
        <taxon>Bacteria</taxon>
        <taxon>Bacillati</taxon>
        <taxon>Bacillota</taxon>
        <taxon>Bacilli</taxon>
        <taxon>Bacillales</taxon>
        <taxon>Alicyclobacillaceae</taxon>
        <taxon>Tumebacillus</taxon>
    </lineage>
</organism>
<reference evidence="2 3" key="1">
    <citation type="journal article" date="2015" name="Int. J. Syst. Evol. Microbiol.">
        <title>Tumebacillus algifaecis sp. nov., isolated from decomposing algal scum.</title>
        <authorList>
            <person name="Wu Y.F."/>
            <person name="Zhang B."/>
            <person name="Xing P."/>
            <person name="Wu Q.L."/>
            <person name="Liu S.J."/>
        </authorList>
    </citation>
    <scope>NUCLEOTIDE SEQUENCE [LARGE SCALE GENOMIC DNA]</scope>
    <source>
        <strain evidence="2 3">THMBR28</strain>
    </source>
</reference>
<dbReference type="OrthoDB" id="2971631at2"/>
<keyword evidence="3" id="KW-1185">Reference proteome</keyword>
<proteinExistence type="predicted"/>
<accession>A0A223D4M9</accession>
<dbReference type="InterPro" id="IPR024255">
    <property type="entry name" value="GerPB"/>
</dbReference>
<dbReference type="AlphaFoldDB" id="A0A223D4M9"/>
<evidence type="ECO:0000256" key="1">
    <source>
        <dbReference type="SAM" id="MobiDB-lite"/>
    </source>
</evidence>
<dbReference type="KEGG" id="tab:CIG75_16445"/>
<dbReference type="Pfam" id="PF10803">
    <property type="entry name" value="GerPB"/>
    <property type="match status" value="1"/>
</dbReference>
<name>A0A223D4M9_9BACL</name>
<dbReference type="Proteomes" id="UP000214688">
    <property type="component" value="Chromosome"/>
</dbReference>
<evidence type="ECO:0000313" key="2">
    <source>
        <dbReference type="EMBL" id="ASS76386.1"/>
    </source>
</evidence>